<gene>
    <name evidence="1" type="ORF">HB776_05510</name>
</gene>
<evidence type="ECO:0000313" key="2">
    <source>
        <dbReference type="Proteomes" id="UP000515291"/>
    </source>
</evidence>
<sequence>MSTASQIEVDAYDAACSAVIAQCGGDPRGAVKALLCANELLEADLEKALRAASAGYRRRGSVKRCQEGAIG</sequence>
<organism evidence="1 2">
    <name type="scientific">Tardiphaga robiniae</name>
    <dbReference type="NCBI Taxonomy" id="943830"/>
    <lineage>
        <taxon>Bacteria</taxon>
        <taxon>Pseudomonadati</taxon>
        <taxon>Pseudomonadota</taxon>
        <taxon>Alphaproteobacteria</taxon>
        <taxon>Hyphomicrobiales</taxon>
        <taxon>Nitrobacteraceae</taxon>
        <taxon>Tardiphaga</taxon>
    </lineage>
</organism>
<dbReference type="AlphaFoldDB" id="A0A7G6TSQ4"/>
<dbReference type="Proteomes" id="UP000515291">
    <property type="component" value="Chromosome"/>
</dbReference>
<proteinExistence type="predicted"/>
<dbReference type="KEGG" id="trb:HB776_05510"/>
<accession>A0A7G6TSQ4</accession>
<reference evidence="2" key="1">
    <citation type="journal article" date="2020" name="Mol. Plant Microbe">
        <title>Rhizobial microsymbionts of the narrowly endemic Oxytropis species growing in Kamchatka are characterized by significant genetic diversity and possess a set of genes that are associated with T3SS and T6SS secretion systems and can affect the development of symbiosis.</title>
        <authorList>
            <person name="Safronova V."/>
            <person name="Guro P."/>
            <person name="Sazanova A."/>
            <person name="Kuznetsova I."/>
            <person name="Belimov A."/>
            <person name="Yakubov V."/>
            <person name="Chirak E."/>
            <person name="Afonin A."/>
            <person name="Gogolev Y."/>
            <person name="Andronov E."/>
            <person name="Tikhonovich I."/>
        </authorList>
    </citation>
    <scope>NUCLEOTIDE SEQUENCE [LARGE SCALE GENOMIC DNA]</scope>
    <source>
        <strain evidence="2">581</strain>
    </source>
</reference>
<name>A0A7G6TSQ4_9BRAD</name>
<dbReference type="RefSeq" id="WP_184520298.1">
    <property type="nucleotide sequence ID" value="NZ_CP050292.1"/>
</dbReference>
<dbReference type="EMBL" id="CP050292">
    <property type="protein sequence ID" value="QND69786.1"/>
    <property type="molecule type" value="Genomic_DNA"/>
</dbReference>
<protein>
    <submittedName>
        <fullName evidence="1">Uncharacterized protein</fullName>
    </submittedName>
</protein>
<evidence type="ECO:0000313" key="1">
    <source>
        <dbReference type="EMBL" id="QND69786.1"/>
    </source>
</evidence>